<proteinExistence type="predicted"/>
<name>A0A8S5QEI5_9CAUD</name>
<protein>
    <submittedName>
        <fullName evidence="1">Uncharacterized protein</fullName>
    </submittedName>
</protein>
<evidence type="ECO:0000313" key="1">
    <source>
        <dbReference type="EMBL" id="DAE17181.1"/>
    </source>
</evidence>
<sequence length="154" mass="17767">MSGQNLIDDGNILMANNSHFIPVDPTSDTTIQAEEPKRSFRCSFTIVDKQEERYNAQMLVVCVLPVFGKSLFPVTPPHLPFRLADGYTTLYRNRHNFFYAAMRNFFSHSFSEKSEEEQLFERLETAQEFGNYEYLPVPSDSIAGQQGEDKKKRI</sequence>
<accession>A0A8S5QEI5</accession>
<organism evidence="1">
    <name type="scientific">Siphoviridae sp. ctbvd11</name>
    <dbReference type="NCBI Taxonomy" id="2825567"/>
    <lineage>
        <taxon>Viruses</taxon>
        <taxon>Duplodnaviria</taxon>
        <taxon>Heunggongvirae</taxon>
        <taxon>Uroviricota</taxon>
        <taxon>Caudoviricetes</taxon>
    </lineage>
</organism>
<dbReference type="EMBL" id="BK015636">
    <property type="protein sequence ID" value="DAE17181.1"/>
    <property type="molecule type" value="Genomic_DNA"/>
</dbReference>
<reference evidence="1" key="1">
    <citation type="journal article" date="2021" name="Proc. Natl. Acad. Sci. U.S.A.">
        <title>A Catalog of Tens of Thousands of Viruses from Human Metagenomes Reveals Hidden Associations with Chronic Diseases.</title>
        <authorList>
            <person name="Tisza M.J."/>
            <person name="Buck C.B."/>
        </authorList>
    </citation>
    <scope>NUCLEOTIDE SEQUENCE</scope>
    <source>
        <strain evidence="1">Ctbvd11</strain>
    </source>
</reference>